<reference evidence="2" key="1">
    <citation type="journal article" date="2015" name="Nat. Genet.">
        <title>The pineapple genome and the evolution of CAM photosynthesis.</title>
        <authorList>
            <person name="Ming R."/>
            <person name="VanBuren R."/>
            <person name="Wai C.M."/>
            <person name="Tang H."/>
            <person name="Schatz M.C."/>
            <person name="Bowers J.E."/>
            <person name="Lyons E."/>
            <person name="Wang M.L."/>
            <person name="Chen J."/>
            <person name="Biggers E."/>
            <person name="Zhang J."/>
            <person name="Huang L."/>
            <person name="Zhang L."/>
            <person name="Miao W."/>
            <person name="Zhang J."/>
            <person name="Ye Z."/>
            <person name="Miao C."/>
            <person name="Lin Z."/>
            <person name="Wang H."/>
            <person name="Zhou H."/>
            <person name="Yim W.C."/>
            <person name="Priest H.D."/>
            <person name="Zheng C."/>
            <person name="Woodhouse M."/>
            <person name="Edger P.P."/>
            <person name="Guyot R."/>
            <person name="Guo H.B."/>
            <person name="Guo H."/>
            <person name="Zheng G."/>
            <person name="Singh R."/>
            <person name="Sharma A."/>
            <person name="Min X."/>
            <person name="Zheng Y."/>
            <person name="Lee H."/>
            <person name="Gurtowski J."/>
            <person name="Sedlazeck F.J."/>
            <person name="Harkess A."/>
            <person name="McKain M.R."/>
            <person name="Liao Z."/>
            <person name="Fang J."/>
            <person name="Liu J."/>
            <person name="Zhang X."/>
            <person name="Zhang Q."/>
            <person name="Hu W."/>
            <person name="Qin Y."/>
            <person name="Wang K."/>
            <person name="Chen L.Y."/>
            <person name="Shirley N."/>
            <person name="Lin Y.R."/>
            <person name="Liu L.Y."/>
            <person name="Hernandez A.G."/>
            <person name="Wright C.L."/>
            <person name="Bulone V."/>
            <person name="Tuskan G.A."/>
            <person name="Heath K."/>
            <person name="Zee F."/>
            <person name="Moore P.H."/>
            <person name="Sunkar R."/>
            <person name="Leebens-Mack J.H."/>
            <person name="Mockler T."/>
            <person name="Bennetzen J.L."/>
            <person name="Freeling M."/>
            <person name="Sankoff D."/>
            <person name="Paterson A.H."/>
            <person name="Zhu X."/>
            <person name="Yang X."/>
            <person name="Smith J.A."/>
            <person name="Cushman J.C."/>
            <person name="Paull R.E."/>
            <person name="Yu Q."/>
        </authorList>
    </citation>
    <scope>NUCLEOTIDE SEQUENCE [LARGE SCALE GENOMIC DNA]</scope>
    <source>
        <strain evidence="2">cv. F153</strain>
    </source>
</reference>
<feature type="region of interest" description="Disordered" evidence="1">
    <location>
        <begin position="1"/>
        <end position="33"/>
    </location>
</feature>
<organism evidence="2 3">
    <name type="scientific">Ananas comosus</name>
    <name type="common">Pineapple</name>
    <name type="synonym">Ananas ananas</name>
    <dbReference type="NCBI Taxonomy" id="4615"/>
    <lineage>
        <taxon>Eukaryota</taxon>
        <taxon>Viridiplantae</taxon>
        <taxon>Streptophyta</taxon>
        <taxon>Embryophyta</taxon>
        <taxon>Tracheophyta</taxon>
        <taxon>Spermatophyta</taxon>
        <taxon>Magnoliopsida</taxon>
        <taxon>Liliopsida</taxon>
        <taxon>Poales</taxon>
        <taxon>Bromeliaceae</taxon>
        <taxon>Bromelioideae</taxon>
        <taxon>Ananas</taxon>
    </lineage>
</organism>
<reference evidence="3" key="2">
    <citation type="submission" date="2025-08" db="UniProtKB">
        <authorList>
            <consortium name="RefSeq"/>
        </authorList>
    </citation>
    <scope>IDENTIFICATION</scope>
    <source>
        <tissue evidence="3">Leaf</tissue>
    </source>
</reference>
<proteinExistence type="predicted"/>
<accession>A0A6P5FX43</accession>
<keyword evidence="2" id="KW-1185">Reference proteome</keyword>
<dbReference type="RefSeq" id="XP_020098048.1">
    <property type="nucleotide sequence ID" value="XM_020242459.1"/>
</dbReference>
<dbReference type="AlphaFoldDB" id="A0A6P5FX43"/>
<evidence type="ECO:0000256" key="1">
    <source>
        <dbReference type="SAM" id="MobiDB-lite"/>
    </source>
</evidence>
<evidence type="ECO:0000313" key="2">
    <source>
        <dbReference type="Proteomes" id="UP000515123"/>
    </source>
</evidence>
<feature type="compositionally biased region" description="Polar residues" evidence="1">
    <location>
        <begin position="1"/>
        <end position="16"/>
    </location>
</feature>
<name>A0A6P5FX43_ANACO</name>
<sequence>MSAAATNITPPTSPNAAPSWRRPLLCPPSTSPNAAEAVIGASSTIVPAVNIAGPPLCPPSPRRRTSPPSMPPRPLPRPLWPLLPPLRANIFALDGPTALSAASVVAAAAAALEVPPLRSP</sequence>
<dbReference type="GeneID" id="109716852"/>
<protein>
    <submittedName>
        <fullName evidence="3">Classical arabinogalactan protein 9-like</fullName>
    </submittedName>
</protein>
<evidence type="ECO:0000313" key="3">
    <source>
        <dbReference type="RefSeq" id="XP_020098048.1"/>
    </source>
</evidence>
<feature type="region of interest" description="Disordered" evidence="1">
    <location>
        <begin position="52"/>
        <end position="76"/>
    </location>
</feature>
<dbReference type="Proteomes" id="UP000515123">
    <property type="component" value="Linkage group 1"/>
</dbReference>
<gene>
    <name evidence="3" type="primary">LOC109716852</name>
</gene>